<dbReference type="PROSITE" id="PS50851">
    <property type="entry name" value="CHEW"/>
    <property type="match status" value="1"/>
</dbReference>
<evidence type="ECO:0000256" key="1">
    <source>
        <dbReference type="ARBA" id="ARBA00004496"/>
    </source>
</evidence>
<dbReference type="SUPFAM" id="SSF50341">
    <property type="entry name" value="CheW-like"/>
    <property type="match status" value="1"/>
</dbReference>
<name>A0ABW9AFV3_9BURK</name>
<dbReference type="InterPro" id="IPR036061">
    <property type="entry name" value="CheW-like_dom_sf"/>
</dbReference>
<sequence>MPEAMPVLHDIDIDDCWNTIGVRGDGSCGELSKHLRCLNCPTYASAALRMLDRVDAYAQEDGGWGASSEAEAQANEFDVQHHHELNNSALVFRIGGEWLALSTLVVVEVAELRPVHSLPHQRNAAILGLINVRGALQICISLRRVLTEPTEDDSLLARRLLVVAHEGQTLVFPVDEVAGVQRFAERRLEPVPTTVAHASATYTRGMLNSPQGKVGLLDHGLLFYGLNRSFT</sequence>
<dbReference type="RefSeq" id="WP_408160588.1">
    <property type="nucleotide sequence ID" value="NZ_JAQQFM010000014.1"/>
</dbReference>
<comment type="subcellular location">
    <subcellularLocation>
        <location evidence="1">Cytoplasm</location>
    </subcellularLocation>
</comment>
<keyword evidence="6" id="KW-1185">Reference proteome</keyword>
<dbReference type="InterPro" id="IPR002545">
    <property type="entry name" value="CheW-lke_dom"/>
</dbReference>
<gene>
    <name evidence="5" type="ORF">PQR62_23940</name>
</gene>
<dbReference type="PANTHER" id="PTHR22617:SF45">
    <property type="entry name" value="CHEMOTAXIS PROTEIN CHEW"/>
    <property type="match status" value="1"/>
</dbReference>
<evidence type="ECO:0000313" key="6">
    <source>
        <dbReference type="Proteomes" id="UP001629246"/>
    </source>
</evidence>
<reference evidence="5 6" key="1">
    <citation type="journal article" date="2024" name="Chem. Sci.">
        <title>Discovery of megapolipeptins by genome mining of a Burkholderiales bacteria collection.</title>
        <authorList>
            <person name="Paulo B.S."/>
            <person name="Recchia M.J.J."/>
            <person name="Lee S."/>
            <person name="Fergusson C.H."/>
            <person name="Romanowski S.B."/>
            <person name="Hernandez A."/>
            <person name="Krull N."/>
            <person name="Liu D.Y."/>
            <person name="Cavanagh H."/>
            <person name="Bos A."/>
            <person name="Gray C.A."/>
            <person name="Murphy B.T."/>
            <person name="Linington R.G."/>
            <person name="Eustaquio A.S."/>
        </authorList>
    </citation>
    <scope>NUCLEOTIDE SEQUENCE [LARGE SCALE GENOMIC DNA]</scope>
    <source>
        <strain evidence="5 6">RL21-008-BIB-A</strain>
    </source>
</reference>
<dbReference type="Proteomes" id="UP001629246">
    <property type="component" value="Unassembled WGS sequence"/>
</dbReference>
<evidence type="ECO:0000313" key="5">
    <source>
        <dbReference type="EMBL" id="MFL9927346.1"/>
    </source>
</evidence>
<evidence type="ECO:0000256" key="3">
    <source>
        <dbReference type="ARBA" id="ARBA00022490"/>
    </source>
</evidence>
<keyword evidence="3" id="KW-0963">Cytoplasm</keyword>
<accession>A0ABW9AFV3</accession>
<dbReference type="InterPro" id="IPR039315">
    <property type="entry name" value="CheW"/>
</dbReference>
<evidence type="ECO:0000259" key="4">
    <source>
        <dbReference type="PROSITE" id="PS50851"/>
    </source>
</evidence>
<evidence type="ECO:0000256" key="2">
    <source>
        <dbReference type="ARBA" id="ARBA00021483"/>
    </source>
</evidence>
<dbReference type="Gene3D" id="2.30.30.40">
    <property type="entry name" value="SH3 Domains"/>
    <property type="match status" value="1"/>
</dbReference>
<protein>
    <recommendedName>
        <fullName evidence="2">Chemotaxis protein CheW</fullName>
    </recommendedName>
</protein>
<organism evidence="5 6">
    <name type="scientific">Herbaspirillum lusitanum</name>
    <dbReference type="NCBI Taxonomy" id="213312"/>
    <lineage>
        <taxon>Bacteria</taxon>
        <taxon>Pseudomonadati</taxon>
        <taxon>Pseudomonadota</taxon>
        <taxon>Betaproteobacteria</taxon>
        <taxon>Burkholderiales</taxon>
        <taxon>Oxalobacteraceae</taxon>
        <taxon>Herbaspirillum</taxon>
    </lineage>
</organism>
<dbReference type="Gene3D" id="2.40.50.180">
    <property type="entry name" value="CheA-289, Domain 4"/>
    <property type="match status" value="1"/>
</dbReference>
<dbReference type="SMART" id="SM00260">
    <property type="entry name" value="CheW"/>
    <property type="match status" value="1"/>
</dbReference>
<dbReference type="EMBL" id="JAQQFM010000014">
    <property type="protein sequence ID" value="MFL9927346.1"/>
    <property type="molecule type" value="Genomic_DNA"/>
</dbReference>
<dbReference type="PANTHER" id="PTHR22617">
    <property type="entry name" value="CHEMOTAXIS SENSOR HISTIDINE KINASE-RELATED"/>
    <property type="match status" value="1"/>
</dbReference>
<proteinExistence type="predicted"/>
<comment type="caution">
    <text evidence="5">The sequence shown here is derived from an EMBL/GenBank/DDBJ whole genome shotgun (WGS) entry which is preliminary data.</text>
</comment>
<feature type="domain" description="CheW-like" evidence="4">
    <location>
        <begin position="86"/>
        <end position="228"/>
    </location>
</feature>
<dbReference type="Pfam" id="PF01584">
    <property type="entry name" value="CheW"/>
    <property type="match status" value="1"/>
</dbReference>